<keyword evidence="6" id="KW-1185">Reference proteome</keyword>
<feature type="repeat" description="ANK" evidence="3">
    <location>
        <begin position="282"/>
        <end position="314"/>
    </location>
</feature>
<dbReference type="SMART" id="SM00176">
    <property type="entry name" value="RAN"/>
    <property type="match status" value="1"/>
</dbReference>
<organism evidence="5 6">
    <name type="scientific">Fusarium poae</name>
    <dbReference type="NCBI Taxonomy" id="36050"/>
    <lineage>
        <taxon>Eukaryota</taxon>
        <taxon>Fungi</taxon>
        <taxon>Dikarya</taxon>
        <taxon>Ascomycota</taxon>
        <taxon>Pezizomycotina</taxon>
        <taxon>Sordariomycetes</taxon>
        <taxon>Hypocreomycetidae</taxon>
        <taxon>Hypocreales</taxon>
        <taxon>Nectriaceae</taxon>
        <taxon>Fusarium</taxon>
    </lineage>
</organism>
<dbReference type="FunFam" id="3.40.50.300:FF:001423">
    <property type="entry name" value="Ras family GTPase"/>
    <property type="match status" value="1"/>
</dbReference>
<dbReference type="NCBIfam" id="TIGR00231">
    <property type="entry name" value="small_GTP"/>
    <property type="match status" value="1"/>
</dbReference>
<dbReference type="Pfam" id="PF00071">
    <property type="entry name" value="Ras"/>
    <property type="match status" value="1"/>
</dbReference>
<dbReference type="PROSITE" id="PS51420">
    <property type="entry name" value="RHO"/>
    <property type="match status" value="1"/>
</dbReference>
<dbReference type="GO" id="GO:0007165">
    <property type="term" value="P:signal transduction"/>
    <property type="evidence" value="ECO:0007669"/>
    <property type="project" value="InterPro"/>
</dbReference>
<evidence type="ECO:0000256" key="4">
    <source>
        <dbReference type="SAM" id="MobiDB-lite"/>
    </source>
</evidence>
<feature type="repeat" description="ANK" evidence="3">
    <location>
        <begin position="249"/>
        <end position="281"/>
    </location>
</feature>
<dbReference type="AlphaFoldDB" id="A0A1B8AQQ8"/>
<dbReference type="InterPro" id="IPR027417">
    <property type="entry name" value="P-loop_NTPase"/>
</dbReference>
<evidence type="ECO:0000313" key="5">
    <source>
        <dbReference type="EMBL" id="OBS22671.1"/>
    </source>
</evidence>
<dbReference type="InterPro" id="IPR002110">
    <property type="entry name" value="Ankyrin_rpt"/>
</dbReference>
<keyword evidence="3" id="KW-0040">ANK repeat</keyword>
<dbReference type="SMART" id="SM00173">
    <property type="entry name" value="RAS"/>
    <property type="match status" value="1"/>
</dbReference>
<dbReference type="Gene3D" id="3.40.50.300">
    <property type="entry name" value="P-loop containing nucleotide triphosphate hydrolases"/>
    <property type="match status" value="1"/>
</dbReference>
<feature type="repeat" description="ANK" evidence="3">
    <location>
        <begin position="315"/>
        <end position="347"/>
    </location>
</feature>
<keyword evidence="1" id="KW-0547">Nucleotide-binding</keyword>
<dbReference type="PROSITE" id="PS50088">
    <property type="entry name" value="ANK_REPEAT"/>
    <property type="match status" value="4"/>
</dbReference>
<dbReference type="EMBL" id="LYXU01000003">
    <property type="protein sequence ID" value="OBS22671.1"/>
    <property type="molecule type" value="Genomic_DNA"/>
</dbReference>
<evidence type="ECO:0000313" key="6">
    <source>
        <dbReference type="Proteomes" id="UP000091967"/>
    </source>
</evidence>
<dbReference type="GO" id="GO:0016020">
    <property type="term" value="C:membrane"/>
    <property type="evidence" value="ECO:0007669"/>
    <property type="project" value="InterPro"/>
</dbReference>
<dbReference type="SUPFAM" id="SSF48403">
    <property type="entry name" value="Ankyrin repeat"/>
    <property type="match status" value="1"/>
</dbReference>
<dbReference type="Pfam" id="PF12796">
    <property type="entry name" value="Ank_2"/>
    <property type="match status" value="2"/>
</dbReference>
<dbReference type="PANTHER" id="PTHR24070">
    <property type="entry name" value="RAS, DI-RAS, AND RHEB FAMILY MEMBERS OF SMALL GTPASE SUPERFAMILY"/>
    <property type="match status" value="1"/>
</dbReference>
<sequence>MSNFMRALEGILVPDQRVWHKLVMLGDGGVGKTALVHQICLERFPETYDPTIEDSYVKQVTVDGTDCMLDILDTAGQEEYTALRDQWIRDGEAIVLVYSISSRSSFKRIERFHNQIQHVRGEPTPICLVGNKSDRVTEREVSTTEGFELALSLDIEFFVECSARNAVNIEKTFCDLVRSLRAQHAGTALYRRKQTLLGSQLIIPEKESETSQGCNRLARALVHAARTNNLKDVFELLDAGAVVNALPSSSGRALHEAAGLGYLTMVDLLLSKGAGINARSPSGVSPLQDAAAGGHLEVVKLLIQKGANRDQESEVRGTALHAAASRGHTKVVKYILKRGASPNQKAGPYEYAIHAGSWIGSLGVVNALLDEGADIGKLTEEGCTALHMAAFAGNVEVLQCLINRGGRRYINVVSTKFGTALDAADDSGHFAVVQLLRDEKAEESGFVLPKSHNKPNLPAPQESETRDSSPGSVGRNEVDDEAEDDDDGDHSQISEQTRNSALRNGMPSEVDLTSNFDFGFSSSPKTPILPKPPIQDMGFTTLHNPPEAKADIVFIHGLQGHPEKTWTFKNEAERVPLTWRERLLLQRRRKRAIGPTVYWPYDLLCAHDEFALSRVITWGYDSKVLPEFFAGSDSQTIPQHGEGLLVRLQQERRDHPTRPLIFVAHSLGGIIVKAALAISKNSQHQPQYLPIYSSVSGIIFLGTPHRGSSTAGWGLIASNLTRFALQRPSRSLLRGLNPNSEVLENLQRTFLQMLEDGHFTIHSFWETKPMNGLKGLRGLVVPYDSAIVGHAKKEIRLGITATHASICKFSGPGDAGYQAVFGALQDYR</sequence>
<dbReference type="SMART" id="SM00175">
    <property type="entry name" value="RAB"/>
    <property type="match status" value="1"/>
</dbReference>
<gene>
    <name evidence="5" type="ORF">FPOA_09003</name>
</gene>
<dbReference type="OMA" id="THASICK"/>
<comment type="caution">
    <text evidence="5">The sequence shown here is derived from an EMBL/GenBank/DDBJ whole genome shotgun (WGS) entry which is preliminary data.</text>
</comment>
<name>A0A1B8AQQ8_FUSPO</name>
<dbReference type="InterPro" id="IPR005225">
    <property type="entry name" value="Small_GTP-bd"/>
</dbReference>
<dbReference type="GO" id="GO:0005525">
    <property type="term" value="F:GTP binding"/>
    <property type="evidence" value="ECO:0007669"/>
    <property type="project" value="UniProtKB-KW"/>
</dbReference>
<keyword evidence="2" id="KW-0342">GTP-binding</keyword>
<dbReference type="GO" id="GO:0003924">
    <property type="term" value="F:GTPase activity"/>
    <property type="evidence" value="ECO:0007669"/>
    <property type="project" value="InterPro"/>
</dbReference>
<dbReference type="InterPro" id="IPR001806">
    <property type="entry name" value="Small_GTPase"/>
</dbReference>
<dbReference type="PROSITE" id="PS50297">
    <property type="entry name" value="ANK_REP_REGION"/>
    <property type="match status" value="4"/>
</dbReference>
<evidence type="ECO:0000256" key="2">
    <source>
        <dbReference type="ARBA" id="ARBA00023134"/>
    </source>
</evidence>
<protein>
    <submittedName>
        <fullName evidence="5">Uncharacterized protein</fullName>
    </submittedName>
</protein>
<dbReference type="InterPro" id="IPR036770">
    <property type="entry name" value="Ankyrin_rpt-contain_sf"/>
</dbReference>
<dbReference type="PROSITE" id="PS51419">
    <property type="entry name" value="RAB"/>
    <property type="match status" value="1"/>
</dbReference>
<dbReference type="Gene3D" id="3.40.50.1820">
    <property type="entry name" value="alpha/beta hydrolase"/>
    <property type="match status" value="1"/>
</dbReference>
<evidence type="ECO:0000256" key="3">
    <source>
        <dbReference type="PROSITE-ProRule" id="PRU00023"/>
    </source>
</evidence>
<dbReference type="PRINTS" id="PR00449">
    <property type="entry name" value="RASTRNSFRMNG"/>
</dbReference>
<feature type="region of interest" description="Disordered" evidence="4">
    <location>
        <begin position="445"/>
        <end position="508"/>
    </location>
</feature>
<feature type="compositionally biased region" description="Acidic residues" evidence="4">
    <location>
        <begin position="478"/>
        <end position="488"/>
    </location>
</feature>
<dbReference type="STRING" id="36050.A0A1B8AQQ8"/>
<dbReference type="Proteomes" id="UP000091967">
    <property type="component" value="Unassembled WGS sequence"/>
</dbReference>
<dbReference type="SMART" id="SM00174">
    <property type="entry name" value="RHO"/>
    <property type="match status" value="1"/>
</dbReference>
<dbReference type="InterPro" id="IPR020849">
    <property type="entry name" value="Small_GTPase_Ras-type"/>
</dbReference>
<accession>A0A1B8AQQ8</accession>
<dbReference type="PROSITE" id="PS51421">
    <property type="entry name" value="RAS"/>
    <property type="match status" value="1"/>
</dbReference>
<dbReference type="SMART" id="SM00248">
    <property type="entry name" value="ANK"/>
    <property type="match status" value="6"/>
</dbReference>
<feature type="compositionally biased region" description="Polar residues" evidence="4">
    <location>
        <begin position="491"/>
        <end position="502"/>
    </location>
</feature>
<proteinExistence type="predicted"/>
<reference evidence="5 6" key="1">
    <citation type="submission" date="2016-06" db="EMBL/GenBank/DDBJ databases">
        <title>Living apart together: crosstalk between the core and supernumerary genomes in a fungal plant pathogen.</title>
        <authorList>
            <person name="Vanheule A."/>
            <person name="Audenaert K."/>
            <person name="Warris S."/>
            <person name="Van De Geest H."/>
            <person name="Schijlen E."/>
            <person name="Hofte M."/>
            <person name="De Saeger S."/>
            <person name="Haesaert G."/>
            <person name="Waalwijk C."/>
            <person name="Van Der Lee T."/>
        </authorList>
    </citation>
    <scope>NUCLEOTIDE SEQUENCE [LARGE SCALE GENOMIC DNA]</scope>
    <source>
        <strain evidence="5 6">2516</strain>
    </source>
</reference>
<dbReference type="SUPFAM" id="SSF53474">
    <property type="entry name" value="alpha/beta-Hydrolases"/>
    <property type="match status" value="1"/>
</dbReference>
<feature type="repeat" description="ANK" evidence="3">
    <location>
        <begin position="381"/>
        <end position="405"/>
    </location>
</feature>
<evidence type="ECO:0000256" key="1">
    <source>
        <dbReference type="ARBA" id="ARBA00022741"/>
    </source>
</evidence>
<dbReference type="InterPro" id="IPR029058">
    <property type="entry name" value="AB_hydrolase_fold"/>
</dbReference>
<dbReference type="SUPFAM" id="SSF52540">
    <property type="entry name" value="P-loop containing nucleoside triphosphate hydrolases"/>
    <property type="match status" value="1"/>
</dbReference>
<dbReference type="Gene3D" id="1.25.40.20">
    <property type="entry name" value="Ankyrin repeat-containing domain"/>
    <property type="match status" value="3"/>
</dbReference>